<dbReference type="AlphaFoldDB" id="A0A494Y835"/>
<sequence length="176" mass="19877">MNWTCKTFGELSSSELYQILRARSAVFVVEQSCVRLDIDGKDERAVHLFAHDISPMPIAAYARVSVNDDDEPEVIVDRLFTGAQRRGDGTAELLLEHLQREVALRWPGHLVRLSAPTFLKSFYEQFRFRKVDGPYLDHGMPHIGMSWRAPTGLDAVLQPLRGARALERTPSSLGML</sequence>
<keyword evidence="3" id="KW-1185">Reference proteome</keyword>
<dbReference type="SUPFAM" id="SSF55729">
    <property type="entry name" value="Acyl-CoA N-acyltransferases (Nat)"/>
    <property type="match status" value="1"/>
</dbReference>
<evidence type="ECO:0000313" key="3">
    <source>
        <dbReference type="Proteomes" id="UP000270342"/>
    </source>
</evidence>
<dbReference type="OrthoDB" id="9796171at2"/>
<dbReference type="Pfam" id="PF13673">
    <property type="entry name" value="Acetyltransf_10"/>
    <property type="match status" value="1"/>
</dbReference>
<dbReference type="Gene3D" id="3.40.630.30">
    <property type="match status" value="1"/>
</dbReference>
<protein>
    <submittedName>
        <fullName evidence="2">GNAT family N-acetyltransferase</fullName>
    </submittedName>
</protein>
<dbReference type="InterPro" id="IPR016181">
    <property type="entry name" value="Acyl_CoA_acyltransferase"/>
</dbReference>
<evidence type="ECO:0000259" key="1">
    <source>
        <dbReference type="Pfam" id="PF13673"/>
    </source>
</evidence>
<comment type="caution">
    <text evidence="2">The sequence shown here is derived from an EMBL/GenBank/DDBJ whole genome shotgun (WGS) entry which is preliminary data.</text>
</comment>
<proteinExistence type="predicted"/>
<dbReference type="InterPro" id="IPR000182">
    <property type="entry name" value="GNAT_dom"/>
</dbReference>
<feature type="domain" description="N-acetyltransferase" evidence="1">
    <location>
        <begin position="56"/>
        <end position="148"/>
    </location>
</feature>
<reference evidence="2 3" key="1">
    <citation type="submission" date="2018-10" db="EMBL/GenBank/DDBJ databases">
        <title>Robbsia sp. DHC34, isolated from soil.</title>
        <authorList>
            <person name="Gao Z.-H."/>
            <person name="Qiu L.-H."/>
        </authorList>
    </citation>
    <scope>NUCLEOTIDE SEQUENCE [LARGE SCALE GENOMIC DNA]</scope>
    <source>
        <strain evidence="2 3">DHC34</strain>
    </source>
</reference>
<dbReference type="GO" id="GO:0016747">
    <property type="term" value="F:acyltransferase activity, transferring groups other than amino-acyl groups"/>
    <property type="evidence" value="ECO:0007669"/>
    <property type="project" value="InterPro"/>
</dbReference>
<organism evidence="2 3">
    <name type="scientific">Pararobbsia silviterrae</name>
    <dbReference type="NCBI Taxonomy" id="1792498"/>
    <lineage>
        <taxon>Bacteria</taxon>
        <taxon>Pseudomonadati</taxon>
        <taxon>Pseudomonadota</taxon>
        <taxon>Betaproteobacteria</taxon>
        <taxon>Burkholderiales</taxon>
        <taxon>Burkholderiaceae</taxon>
        <taxon>Pararobbsia</taxon>
    </lineage>
</organism>
<dbReference type="EMBL" id="RBZU01000001">
    <property type="protein sequence ID" value="RKP58536.1"/>
    <property type="molecule type" value="Genomic_DNA"/>
</dbReference>
<name>A0A494Y835_9BURK</name>
<gene>
    <name evidence="2" type="ORF">D7S86_00870</name>
</gene>
<keyword evidence="2" id="KW-0808">Transferase</keyword>
<evidence type="ECO:0000313" key="2">
    <source>
        <dbReference type="EMBL" id="RKP58536.1"/>
    </source>
</evidence>
<dbReference type="RefSeq" id="WP_121082221.1">
    <property type="nucleotide sequence ID" value="NZ_RBZU01000001.1"/>
</dbReference>
<accession>A0A494Y835</accession>
<dbReference type="Proteomes" id="UP000270342">
    <property type="component" value="Unassembled WGS sequence"/>
</dbReference>